<dbReference type="PROSITE" id="PS50173">
    <property type="entry name" value="UMUC"/>
    <property type="match status" value="1"/>
</dbReference>
<dbReference type="GO" id="GO:0046872">
    <property type="term" value="F:metal ion binding"/>
    <property type="evidence" value="ECO:0007669"/>
    <property type="project" value="UniProtKB-KW"/>
</dbReference>
<dbReference type="Gene3D" id="3.30.1490.100">
    <property type="entry name" value="DNA polymerase, Y-family, little finger domain"/>
    <property type="match status" value="1"/>
</dbReference>
<evidence type="ECO:0000256" key="11">
    <source>
        <dbReference type="ARBA" id="ARBA00023204"/>
    </source>
</evidence>
<dbReference type="GO" id="GO:0070987">
    <property type="term" value="P:error-free translesion synthesis"/>
    <property type="evidence" value="ECO:0007669"/>
    <property type="project" value="TreeGrafter"/>
</dbReference>
<evidence type="ECO:0000256" key="9">
    <source>
        <dbReference type="ARBA" id="ARBA00022842"/>
    </source>
</evidence>
<evidence type="ECO:0000256" key="10">
    <source>
        <dbReference type="ARBA" id="ARBA00023125"/>
    </source>
</evidence>
<dbReference type="SUPFAM" id="SSF56672">
    <property type="entry name" value="DNA/RNA polymerases"/>
    <property type="match status" value="1"/>
</dbReference>
<keyword evidence="4 14" id="KW-0237">DNA synthesis</keyword>
<feature type="domain" description="UmuC" evidence="18">
    <location>
        <begin position="265"/>
        <end position="390"/>
    </location>
</feature>
<dbReference type="Pfam" id="PF16727">
    <property type="entry name" value="REV1_C"/>
    <property type="match status" value="1"/>
</dbReference>
<comment type="similarity">
    <text evidence="2 14">Belongs to the DNA polymerase type-Y family.</text>
</comment>
<dbReference type="OrthoDB" id="427711at2759"/>
<protein>
    <recommendedName>
        <fullName evidence="3 14">DNA repair protein REV1</fullName>
        <ecNumber evidence="14">2.7.7.-</ecNumber>
    </recommendedName>
</protein>
<evidence type="ECO:0000256" key="15">
    <source>
        <dbReference type="PIRSR" id="PIRSR036573-2"/>
    </source>
</evidence>
<dbReference type="GO" id="GO:0042276">
    <property type="term" value="P:error-prone translesion synthesis"/>
    <property type="evidence" value="ECO:0007669"/>
    <property type="project" value="InterPro"/>
</dbReference>
<evidence type="ECO:0000256" key="14">
    <source>
        <dbReference type="PIRNR" id="PIRNR036573"/>
    </source>
</evidence>
<keyword evidence="11 14" id="KW-0234">DNA repair</keyword>
<dbReference type="GO" id="GO:0017125">
    <property type="term" value="F:deoxycytidyl transferase activity"/>
    <property type="evidence" value="ECO:0007669"/>
    <property type="project" value="TreeGrafter"/>
</dbReference>
<dbReference type="Gene3D" id="3.40.50.10190">
    <property type="entry name" value="BRCT domain"/>
    <property type="match status" value="1"/>
</dbReference>
<feature type="region of interest" description="Disordered" evidence="16">
    <location>
        <begin position="711"/>
        <end position="749"/>
    </location>
</feature>
<evidence type="ECO:0000256" key="6">
    <source>
        <dbReference type="ARBA" id="ARBA00022695"/>
    </source>
</evidence>
<gene>
    <name evidence="19" type="primary">REV1</name>
    <name evidence="19" type="ORF">EC973_004818</name>
</gene>
<evidence type="ECO:0000259" key="18">
    <source>
        <dbReference type="PROSITE" id="PS50173"/>
    </source>
</evidence>
<evidence type="ECO:0000256" key="12">
    <source>
        <dbReference type="ARBA" id="ARBA00023242"/>
    </source>
</evidence>
<dbReference type="InterPro" id="IPR043502">
    <property type="entry name" value="DNA/RNA_pol_sf"/>
</dbReference>
<dbReference type="Gene3D" id="1.10.150.20">
    <property type="entry name" value="5' to 3' exonuclease, C-terminal subdomain"/>
    <property type="match status" value="1"/>
</dbReference>
<feature type="region of interest" description="Disordered" evidence="16">
    <location>
        <begin position="581"/>
        <end position="600"/>
    </location>
</feature>
<dbReference type="SUPFAM" id="SSF100879">
    <property type="entry name" value="Lesion bypass DNA polymerase (Y-family), little finger domain"/>
    <property type="match status" value="1"/>
</dbReference>
<feature type="compositionally biased region" description="Basic and acidic residues" evidence="16">
    <location>
        <begin position="584"/>
        <end position="594"/>
    </location>
</feature>
<name>A0A8H7EPQ1_9FUNG</name>
<evidence type="ECO:0000256" key="2">
    <source>
        <dbReference type="ARBA" id="ARBA00010945"/>
    </source>
</evidence>
<feature type="compositionally biased region" description="Basic and acidic residues" evidence="16">
    <location>
        <begin position="144"/>
        <end position="159"/>
    </location>
</feature>
<dbReference type="InterPro" id="IPR036420">
    <property type="entry name" value="BRCT_dom_sf"/>
</dbReference>
<dbReference type="PROSITE" id="PS50172">
    <property type="entry name" value="BRCT"/>
    <property type="match status" value="1"/>
</dbReference>
<keyword evidence="7 15" id="KW-0479">Metal-binding</keyword>
<dbReference type="Gene3D" id="3.40.1170.60">
    <property type="match status" value="1"/>
</dbReference>
<dbReference type="InterPro" id="IPR001126">
    <property type="entry name" value="UmuC"/>
</dbReference>
<dbReference type="Pfam" id="PF16589">
    <property type="entry name" value="BRCT_2"/>
    <property type="match status" value="1"/>
</dbReference>
<dbReference type="GO" id="GO:0003684">
    <property type="term" value="F:damaged DNA binding"/>
    <property type="evidence" value="ECO:0007669"/>
    <property type="project" value="UniProtKB-UniRule"/>
</dbReference>
<comment type="subcellular location">
    <subcellularLocation>
        <location evidence="1 14">Nucleus</location>
    </subcellularLocation>
</comment>
<dbReference type="Pfam" id="PF11799">
    <property type="entry name" value="IMS_C"/>
    <property type="match status" value="1"/>
</dbReference>
<dbReference type="InterPro" id="IPR012112">
    <property type="entry name" value="REV1"/>
</dbReference>
<dbReference type="AlphaFoldDB" id="A0A8H7EPQ1"/>
<feature type="binding site" evidence="15">
    <location>
        <position position="307"/>
    </location>
    <ligand>
        <name>Mg(2+)</name>
        <dbReference type="ChEBI" id="CHEBI:18420"/>
        <label>1</label>
    </ligand>
</feature>
<comment type="function">
    <text evidence="13">Deoxycytidyl transferase involved in DNA repair. Transfers a dCMP residue from dCTP to the 3'-end of a DNA primer in a template-dependent reaction. May assist in the first step in the bypass of abasic lesions by the insertion of a nucleotide opposite the lesion. Required for normal induction of mutations by physical and chemical agents. Involved in mitochondrial DNA mutagenesis.</text>
</comment>
<organism evidence="19 20">
    <name type="scientific">Apophysomyces ossiformis</name>
    <dbReference type="NCBI Taxonomy" id="679940"/>
    <lineage>
        <taxon>Eukaryota</taxon>
        <taxon>Fungi</taxon>
        <taxon>Fungi incertae sedis</taxon>
        <taxon>Mucoromycota</taxon>
        <taxon>Mucoromycotina</taxon>
        <taxon>Mucoromycetes</taxon>
        <taxon>Mucorales</taxon>
        <taxon>Mucorineae</taxon>
        <taxon>Mucoraceae</taxon>
        <taxon>Apophysomyces</taxon>
    </lineage>
</organism>
<feature type="compositionally biased region" description="Basic and acidic residues" evidence="16">
    <location>
        <begin position="178"/>
        <end position="189"/>
    </location>
</feature>
<dbReference type="InterPro" id="IPR043128">
    <property type="entry name" value="Rev_trsase/Diguanyl_cyclase"/>
</dbReference>
<evidence type="ECO:0000256" key="3">
    <source>
        <dbReference type="ARBA" id="ARBA00020399"/>
    </source>
</evidence>
<keyword evidence="9 15" id="KW-0460">Magnesium</keyword>
<dbReference type="InterPro" id="IPR001357">
    <property type="entry name" value="BRCT_dom"/>
</dbReference>
<keyword evidence="12 14" id="KW-0539">Nucleus</keyword>
<dbReference type="PANTHER" id="PTHR45990">
    <property type="entry name" value="DNA REPAIR PROTEIN REV1"/>
    <property type="match status" value="1"/>
</dbReference>
<dbReference type="Gene3D" id="3.30.70.270">
    <property type="match status" value="1"/>
</dbReference>
<keyword evidence="8 14" id="KW-0227">DNA damage</keyword>
<proteinExistence type="inferred from homology"/>
<feature type="domain" description="BRCT" evidence="17">
    <location>
        <begin position="39"/>
        <end position="126"/>
    </location>
</feature>
<evidence type="ECO:0000256" key="13">
    <source>
        <dbReference type="ARBA" id="ARBA00058985"/>
    </source>
</evidence>
<evidence type="ECO:0000256" key="1">
    <source>
        <dbReference type="ARBA" id="ARBA00004123"/>
    </source>
</evidence>
<dbReference type="GO" id="GO:0005634">
    <property type="term" value="C:nucleus"/>
    <property type="evidence" value="ECO:0007669"/>
    <property type="project" value="UniProtKB-SubCell"/>
</dbReference>
<evidence type="ECO:0000256" key="8">
    <source>
        <dbReference type="ARBA" id="ARBA00022763"/>
    </source>
</evidence>
<evidence type="ECO:0000313" key="19">
    <source>
        <dbReference type="EMBL" id="KAF7721374.1"/>
    </source>
</evidence>
<evidence type="ECO:0000256" key="7">
    <source>
        <dbReference type="ARBA" id="ARBA00022723"/>
    </source>
</evidence>
<reference evidence="19" key="1">
    <citation type="submission" date="2020-01" db="EMBL/GenBank/DDBJ databases">
        <title>Genome Sequencing of Three Apophysomyces-Like Fungal Strains Confirms a Novel Fungal Genus in the Mucoromycota with divergent Burkholderia-like Endosymbiotic Bacteria.</title>
        <authorList>
            <person name="Stajich J.E."/>
            <person name="Macias A.M."/>
            <person name="Carter-House D."/>
            <person name="Lovett B."/>
            <person name="Kasson L.R."/>
            <person name="Berry K."/>
            <person name="Grigoriev I."/>
            <person name="Chang Y."/>
            <person name="Spatafora J."/>
            <person name="Kasson M.T."/>
        </authorList>
    </citation>
    <scope>NUCLEOTIDE SEQUENCE</scope>
    <source>
        <strain evidence="19">NRRL A-21654</strain>
    </source>
</reference>
<dbReference type="FunFam" id="3.40.50.10190:FF:000011">
    <property type="entry name" value="DNA repair protein REV1"/>
    <property type="match status" value="1"/>
</dbReference>
<sequence length="1073" mass="121861">MANDPYDAIKFGEFRRYMQNKKAKLKEQEKDIERSATQELPRLFQNLSIHVNGYTDPPQSELRRLIIQYGGDFQHYLSKTTVTHIIASNLTNRKMHEFRAYKVVKPTWITDSIKANKLLPWTQYRVIPKHQAQKELSFLKSMTEKDSHALGPQDKKTAESNETPTSLPKPLTVPLSPDKQKPGTGKNEDTIAPTDRAQKPMTTANPDFLKTYYSSSRLHYLSKWKAELKDIVRKLEEKYPAALRPMAGRKRKCVEDLRVVIIGPAKQMCPDLQLIPYEFDKYKNVSEVFYDILFQYADEIEAASVDEALIEVGSHITEPNAGQEEELAMRIRKDIRERTGCEASIGIGPNILLARLATKKAKPCNQFYCKAEDAQSLLNDQDVSSLPGVGYVMSQKLAEINVHKIAELVTVPLSKLQDKLGPKTGWMLYNFSRGIDDRPLSTGKPRQSVSADVTWGVRFRNNEQAEKFLEELSKEATSRLQSIKRKGKSITLRILRRKPEAGEADKYLGCGICDTFSKSTLIDTYTDDPAIIRKHAIQMLRSFNFVPTDIRGVGIQIHKLNNPQKTADQRTLDFNAPRVKPAWKKPEEDAKEDALSPGKKQVMDVDESVFNELPKEVRDELSGAYELVFFSHRKQDTEEPLQPPPIEKNDEIDVTTKSVLQPPGLTERQTEQPMETEAIQSLPDLPPWSQLDPNALLALPTGMREQILSAYGSTRGKSPKVGSPRRENPVSITTSRKKAMRTSPGGGTELTLTQKYFERLPGRLKSDQGAADLSNKLDDDDGNELPWDSTVWNELPADMRKELLINHRIQKEMKDRNLRNQHFRQARNKLLDDATPVLAVPSQEEPALMGKTRIEDIREILHQWVSSFSDEPEPEDVETVLNFVVELVKHKDIEKAQLVVMYLGQLVRNNYTSQWQMHVDNIRQQLSRSVETTYRLLKDGSSINGVNGFEANPVVVEGVKEGVVLLDRLLVADSMDRFPCKELDLGYLLRVMALDFAGWRRLDLLFAMSLCFSCKPGRFSPGLNDVEGLYEEVERVEGDKEEEEDGAGSLGTEEDAISKSFRVERLDRRAAPW</sequence>
<dbReference type="InterPro" id="IPR031991">
    <property type="entry name" value="Rev1_C"/>
</dbReference>
<keyword evidence="5 14" id="KW-0808">Transferase</keyword>
<dbReference type="SMART" id="SM00292">
    <property type="entry name" value="BRCT"/>
    <property type="match status" value="1"/>
</dbReference>
<dbReference type="Pfam" id="PF21999">
    <property type="entry name" value="IMS_HHH_1"/>
    <property type="match status" value="1"/>
</dbReference>
<evidence type="ECO:0000259" key="17">
    <source>
        <dbReference type="PROSITE" id="PS50172"/>
    </source>
</evidence>
<dbReference type="Pfam" id="PF00817">
    <property type="entry name" value="IMS"/>
    <property type="match status" value="1"/>
</dbReference>
<dbReference type="InterPro" id="IPR053848">
    <property type="entry name" value="IMS_HHH_1"/>
</dbReference>
<dbReference type="GO" id="GO:0006281">
    <property type="term" value="P:DNA repair"/>
    <property type="evidence" value="ECO:0007669"/>
    <property type="project" value="UniProtKB-KW"/>
</dbReference>
<feature type="region of interest" description="Disordered" evidence="16">
    <location>
        <begin position="1035"/>
        <end position="1056"/>
    </location>
</feature>
<dbReference type="Gene3D" id="1.20.58.1280">
    <property type="entry name" value="DNA repair protein Rev1, C-terminal domain"/>
    <property type="match status" value="1"/>
</dbReference>
<dbReference type="Proteomes" id="UP000605846">
    <property type="component" value="Unassembled WGS sequence"/>
</dbReference>
<keyword evidence="10 14" id="KW-0238">DNA-binding</keyword>
<dbReference type="SUPFAM" id="SSF52113">
    <property type="entry name" value="BRCT domain"/>
    <property type="match status" value="1"/>
</dbReference>
<feature type="binding site" evidence="15">
    <location>
        <position position="306"/>
    </location>
    <ligand>
        <name>Mg(2+)</name>
        <dbReference type="ChEBI" id="CHEBI:18420"/>
        <label>1</label>
    </ligand>
</feature>
<dbReference type="CDD" id="cd17719">
    <property type="entry name" value="BRCT_Rev1"/>
    <property type="match status" value="1"/>
</dbReference>
<dbReference type="GO" id="GO:0003887">
    <property type="term" value="F:DNA-directed DNA polymerase activity"/>
    <property type="evidence" value="ECO:0007669"/>
    <property type="project" value="InterPro"/>
</dbReference>
<dbReference type="InterPro" id="IPR036775">
    <property type="entry name" value="DNA_pol_Y-fam_lit_finger_sf"/>
</dbReference>
<dbReference type="PANTHER" id="PTHR45990:SF1">
    <property type="entry name" value="DNA REPAIR PROTEIN REV1"/>
    <property type="match status" value="1"/>
</dbReference>
<feature type="region of interest" description="Disordered" evidence="16">
    <location>
        <begin position="144"/>
        <end position="200"/>
    </location>
</feature>
<dbReference type="EMBL" id="JABAYA010000273">
    <property type="protein sequence ID" value="KAF7721374.1"/>
    <property type="molecule type" value="Genomic_DNA"/>
</dbReference>
<evidence type="ECO:0000256" key="4">
    <source>
        <dbReference type="ARBA" id="ARBA00022634"/>
    </source>
</evidence>
<keyword evidence="6 14" id="KW-0548">Nucleotidyltransferase</keyword>
<dbReference type="EC" id="2.7.7.-" evidence="14"/>
<dbReference type="Gene3D" id="6.10.250.1490">
    <property type="match status" value="1"/>
</dbReference>
<dbReference type="PIRSF" id="PIRSF036573">
    <property type="entry name" value="REV1"/>
    <property type="match status" value="1"/>
</dbReference>
<comment type="caution">
    <text evidence="19">The sequence shown here is derived from an EMBL/GenBank/DDBJ whole genome shotgun (WGS) entry which is preliminary data.</text>
</comment>
<keyword evidence="20" id="KW-1185">Reference proteome</keyword>
<evidence type="ECO:0000256" key="16">
    <source>
        <dbReference type="SAM" id="MobiDB-lite"/>
    </source>
</evidence>
<dbReference type="InterPro" id="IPR017961">
    <property type="entry name" value="DNA_pol_Y-fam_little_finger"/>
</dbReference>
<dbReference type="InterPro" id="IPR038401">
    <property type="entry name" value="Rev1_C_sf"/>
</dbReference>
<accession>A0A8H7EPQ1</accession>
<dbReference type="FunFam" id="3.30.1490.100:FF:000001">
    <property type="entry name" value="DNA repair protein REV1"/>
    <property type="match status" value="1"/>
</dbReference>
<comment type="cofactor">
    <cofactor evidence="15">
        <name>Mg(2+)</name>
        <dbReference type="ChEBI" id="CHEBI:18420"/>
    </cofactor>
    <text evidence="15">Binds 2 magnesium ions.</text>
</comment>
<evidence type="ECO:0000256" key="5">
    <source>
        <dbReference type="ARBA" id="ARBA00022679"/>
    </source>
</evidence>
<evidence type="ECO:0000313" key="20">
    <source>
        <dbReference type="Proteomes" id="UP000605846"/>
    </source>
</evidence>